<dbReference type="AlphaFoldDB" id="A0A8H7D8I0"/>
<accession>A0A8H7D8I0</accession>
<evidence type="ECO:0000313" key="2">
    <source>
        <dbReference type="EMBL" id="KAF7362681.1"/>
    </source>
</evidence>
<proteinExistence type="predicted"/>
<dbReference type="Proteomes" id="UP000620124">
    <property type="component" value="Unassembled WGS sequence"/>
</dbReference>
<comment type="caution">
    <text evidence="2">The sequence shown here is derived from an EMBL/GenBank/DDBJ whole genome shotgun (WGS) entry which is preliminary data.</text>
</comment>
<protein>
    <submittedName>
        <fullName evidence="2">Uncharacterized protein</fullName>
    </submittedName>
</protein>
<dbReference type="InterPro" id="IPR036537">
    <property type="entry name" value="Adaptor_Cbl_N_dom_sf"/>
</dbReference>
<dbReference type="CDD" id="cd21037">
    <property type="entry name" value="MLKL_NTD"/>
    <property type="match status" value="1"/>
</dbReference>
<keyword evidence="1" id="KW-1133">Transmembrane helix</keyword>
<sequence length="223" mass="24533">MSSRSSPSLAARKWSTKLHSSKGSNIPLSAETSSDWLGPLLVAAKAGAAVGESCTIPYVKGAFTIVVLLLETVQKMKRNRDSLTDLCANTVKLMDIIQHQILFRQGMPTNKLTEICQEFENLMKDVLKAIEQIQARTESTRGKVKEFFKSDTTTEQVNGLEKKIQMFLNYIQLVANLDNNFQLHAITTAGILPGPVSVLALAFQALILSTLALLRQLIQASSR</sequence>
<feature type="transmembrane region" description="Helical" evidence="1">
    <location>
        <begin position="192"/>
        <end position="214"/>
    </location>
</feature>
<dbReference type="OrthoDB" id="2887880at2759"/>
<reference evidence="2" key="1">
    <citation type="submission" date="2020-05" db="EMBL/GenBank/DDBJ databases">
        <title>Mycena genomes resolve the evolution of fungal bioluminescence.</title>
        <authorList>
            <person name="Tsai I.J."/>
        </authorList>
    </citation>
    <scope>NUCLEOTIDE SEQUENCE</scope>
    <source>
        <strain evidence="2">CCC161011</strain>
    </source>
</reference>
<evidence type="ECO:0000256" key="1">
    <source>
        <dbReference type="SAM" id="Phobius"/>
    </source>
</evidence>
<keyword evidence="1" id="KW-0812">Transmembrane</keyword>
<dbReference type="InterPro" id="IPR059179">
    <property type="entry name" value="MLKL-like_MCAfunc"/>
</dbReference>
<keyword evidence="1" id="KW-0472">Membrane</keyword>
<gene>
    <name evidence="2" type="ORF">MVEN_00617400</name>
</gene>
<keyword evidence="3" id="KW-1185">Reference proteome</keyword>
<name>A0A8H7D8I0_9AGAR</name>
<dbReference type="Gene3D" id="1.20.930.20">
    <property type="entry name" value="Adaptor protein Cbl, N-terminal domain"/>
    <property type="match status" value="1"/>
</dbReference>
<dbReference type="EMBL" id="JACAZI010000004">
    <property type="protein sequence ID" value="KAF7362681.1"/>
    <property type="molecule type" value="Genomic_DNA"/>
</dbReference>
<dbReference type="GO" id="GO:0007166">
    <property type="term" value="P:cell surface receptor signaling pathway"/>
    <property type="evidence" value="ECO:0007669"/>
    <property type="project" value="InterPro"/>
</dbReference>
<evidence type="ECO:0000313" key="3">
    <source>
        <dbReference type="Proteomes" id="UP000620124"/>
    </source>
</evidence>
<organism evidence="2 3">
    <name type="scientific">Mycena venus</name>
    <dbReference type="NCBI Taxonomy" id="2733690"/>
    <lineage>
        <taxon>Eukaryota</taxon>
        <taxon>Fungi</taxon>
        <taxon>Dikarya</taxon>
        <taxon>Basidiomycota</taxon>
        <taxon>Agaricomycotina</taxon>
        <taxon>Agaricomycetes</taxon>
        <taxon>Agaricomycetidae</taxon>
        <taxon>Agaricales</taxon>
        <taxon>Marasmiineae</taxon>
        <taxon>Mycenaceae</taxon>
        <taxon>Mycena</taxon>
    </lineage>
</organism>